<dbReference type="PANTHER" id="PTHR12506:SF20">
    <property type="entry name" value="ZINC FINGER CCCH DOMAIN-CONTAINING PROTEIN 67"/>
    <property type="match status" value="1"/>
</dbReference>
<feature type="zinc finger region" description="C3H1-type" evidence="5">
    <location>
        <begin position="447"/>
        <end position="475"/>
    </location>
</feature>
<feature type="domain" description="C3H1-type" evidence="7">
    <location>
        <begin position="447"/>
        <end position="475"/>
    </location>
</feature>
<dbReference type="SMART" id="SM00356">
    <property type="entry name" value="ZnF_C3H1"/>
    <property type="match status" value="6"/>
</dbReference>
<dbReference type="GO" id="GO:0003677">
    <property type="term" value="F:DNA binding"/>
    <property type="evidence" value="ECO:0007669"/>
    <property type="project" value="UniProtKB-KW"/>
</dbReference>
<feature type="domain" description="C3H1-type" evidence="7">
    <location>
        <begin position="210"/>
        <end position="238"/>
    </location>
</feature>
<name>A0AAD4T580_9MAGN</name>
<feature type="domain" description="C3H1-type" evidence="7">
    <location>
        <begin position="72"/>
        <end position="100"/>
    </location>
</feature>
<keyword evidence="3 5" id="KW-0862">Zinc</keyword>
<feature type="region of interest" description="Disordered" evidence="6">
    <location>
        <begin position="98"/>
        <end position="160"/>
    </location>
</feature>
<keyword evidence="9" id="KW-1185">Reference proteome</keyword>
<feature type="zinc finger region" description="C3H1-type" evidence="5">
    <location>
        <begin position="210"/>
        <end position="238"/>
    </location>
</feature>
<dbReference type="GO" id="GO:0008270">
    <property type="term" value="F:zinc ion binding"/>
    <property type="evidence" value="ECO:0007669"/>
    <property type="project" value="UniProtKB-KW"/>
</dbReference>
<comment type="caution">
    <text evidence="8">The sequence shown here is derived from an EMBL/GenBank/DDBJ whole genome shotgun (WGS) entry which is preliminary data.</text>
</comment>
<keyword evidence="1 5" id="KW-0479">Metal-binding</keyword>
<dbReference type="PANTHER" id="PTHR12506">
    <property type="entry name" value="PROTEIN PHOSPHATASE RELATED"/>
    <property type="match status" value="1"/>
</dbReference>
<dbReference type="SUPFAM" id="SSF90229">
    <property type="entry name" value="CCCH zinc finger"/>
    <property type="match status" value="5"/>
</dbReference>
<dbReference type="Gene3D" id="2.30.30.1190">
    <property type="match status" value="1"/>
</dbReference>
<feature type="zinc finger region" description="C3H1-type" evidence="5">
    <location>
        <begin position="72"/>
        <end position="100"/>
    </location>
</feature>
<dbReference type="EMBL" id="JAJJMB010005112">
    <property type="protein sequence ID" value="KAI3940837.1"/>
    <property type="molecule type" value="Genomic_DNA"/>
</dbReference>
<feature type="compositionally biased region" description="Basic and acidic residues" evidence="6">
    <location>
        <begin position="198"/>
        <end position="207"/>
    </location>
</feature>
<accession>A0AAD4T580</accession>
<sequence length="501" mass="55953">MVSIKELEDGDERLVFGSDSSTSETAAVDVSVDDSSLEGKFDNLGLGIKEKVSSFQRPHDDENHNQNNHPVRPGEADCAHFVRTGSCRYGLKCRYNHPTGKKKAQVGNGKDKETEGFKERQWQLNRGFERKQSQSWGDSAIEEKEEAEVNGSLHHPVRPGEPDCGHYLRTGACRYGLNCRYNHPSRSKRQVHSSSVSHEPDQEKEGYEETPGQVECKYYLRPGGCKYGTTCRFQHIQEKPAVASTLDLNFLGLPVRPGETECPHYMRNGSCKFALNCRFHHPNPTDVGVRDPHLRYQNCRPSPVPSSVLSQPGVPSWSMARTSNETMVSYMDAVPSYAPLLSAPQGVRPSMEWNGYLPPQQNSMYPPAVNMGPHVPLVLNGPSKKTGGFAHYQQQMPIDEYPERPGEKECEYFMKNGDCKFKSYCKFDHPKNRASKCVLSPMGLPLRPEEIACSYYSRYGICKFGPACKYDHPPNSGSSISGGVRMGSHGNIKQGLIQQAV</sequence>
<dbReference type="Pfam" id="PF00642">
    <property type="entry name" value="zf-CCCH"/>
    <property type="match status" value="6"/>
</dbReference>
<feature type="compositionally biased region" description="Basic and acidic residues" evidence="6">
    <location>
        <begin position="53"/>
        <end position="64"/>
    </location>
</feature>
<evidence type="ECO:0000259" key="7">
    <source>
        <dbReference type="PROSITE" id="PS50103"/>
    </source>
</evidence>
<dbReference type="PROSITE" id="PS50103">
    <property type="entry name" value="ZF_C3H1"/>
    <property type="match status" value="6"/>
</dbReference>
<feature type="domain" description="C3H1-type" evidence="7">
    <location>
        <begin position="158"/>
        <end position="186"/>
    </location>
</feature>
<evidence type="ECO:0000313" key="8">
    <source>
        <dbReference type="EMBL" id="KAI3940837.1"/>
    </source>
</evidence>
<dbReference type="InterPro" id="IPR050974">
    <property type="entry name" value="Plant_ZF_CCCH"/>
</dbReference>
<evidence type="ECO:0000256" key="2">
    <source>
        <dbReference type="ARBA" id="ARBA00022771"/>
    </source>
</evidence>
<organism evidence="8 9">
    <name type="scientific">Papaver atlanticum</name>
    <dbReference type="NCBI Taxonomy" id="357466"/>
    <lineage>
        <taxon>Eukaryota</taxon>
        <taxon>Viridiplantae</taxon>
        <taxon>Streptophyta</taxon>
        <taxon>Embryophyta</taxon>
        <taxon>Tracheophyta</taxon>
        <taxon>Spermatophyta</taxon>
        <taxon>Magnoliopsida</taxon>
        <taxon>Ranunculales</taxon>
        <taxon>Papaveraceae</taxon>
        <taxon>Papaveroideae</taxon>
        <taxon>Papaver</taxon>
    </lineage>
</organism>
<dbReference type="GO" id="GO:0003729">
    <property type="term" value="F:mRNA binding"/>
    <property type="evidence" value="ECO:0007669"/>
    <property type="project" value="TreeGrafter"/>
</dbReference>
<reference evidence="8" key="1">
    <citation type="submission" date="2022-04" db="EMBL/GenBank/DDBJ databases">
        <title>A functionally conserved STORR gene fusion in Papaver species that diverged 16.8 million years ago.</title>
        <authorList>
            <person name="Catania T."/>
        </authorList>
    </citation>
    <scope>NUCLEOTIDE SEQUENCE</scope>
    <source>
        <strain evidence="8">S-188037</strain>
    </source>
</reference>
<dbReference type="Gene3D" id="4.10.1000.10">
    <property type="entry name" value="Zinc finger, CCCH-type"/>
    <property type="match status" value="3"/>
</dbReference>
<feature type="domain" description="C3H1-type" evidence="7">
    <location>
        <begin position="404"/>
        <end position="432"/>
    </location>
</feature>
<feature type="region of interest" description="Disordered" evidence="6">
    <location>
        <begin position="53"/>
        <end position="72"/>
    </location>
</feature>
<evidence type="ECO:0000256" key="3">
    <source>
        <dbReference type="ARBA" id="ARBA00022833"/>
    </source>
</evidence>
<protein>
    <recommendedName>
        <fullName evidence="7">C3H1-type domain-containing protein</fullName>
    </recommendedName>
</protein>
<feature type="zinc finger region" description="C3H1-type" evidence="5">
    <location>
        <begin position="256"/>
        <end position="284"/>
    </location>
</feature>
<feature type="zinc finger region" description="C3H1-type" evidence="5">
    <location>
        <begin position="404"/>
        <end position="432"/>
    </location>
</feature>
<feature type="zinc finger region" description="C3H1-type" evidence="5">
    <location>
        <begin position="158"/>
        <end position="186"/>
    </location>
</feature>
<keyword evidence="2 5" id="KW-0863">Zinc-finger</keyword>
<evidence type="ECO:0000256" key="4">
    <source>
        <dbReference type="ARBA" id="ARBA00023125"/>
    </source>
</evidence>
<proteinExistence type="predicted"/>
<dbReference type="AlphaFoldDB" id="A0AAD4T580"/>
<feature type="compositionally biased region" description="Basic and acidic residues" evidence="6">
    <location>
        <begin position="109"/>
        <end position="132"/>
    </location>
</feature>
<feature type="region of interest" description="Disordered" evidence="6">
    <location>
        <begin position="185"/>
        <end position="208"/>
    </location>
</feature>
<evidence type="ECO:0000313" key="9">
    <source>
        <dbReference type="Proteomes" id="UP001202328"/>
    </source>
</evidence>
<dbReference type="InterPro" id="IPR036855">
    <property type="entry name" value="Znf_CCCH_sf"/>
</dbReference>
<evidence type="ECO:0000256" key="6">
    <source>
        <dbReference type="SAM" id="MobiDB-lite"/>
    </source>
</evidence>
<dbReference type="Proteomes" id="UP001202328">
    <property type="component" value="Unassembled WGS sequence"/>
</dbReference>
<keyword evidence="4" id="KW-0238">DNA-binding</keyword>
<gene>
    <name evidence="8" type="ORF">MKW98_014896</name>
</gene>
<evidence type="ECO:0000256" key="1">
    <source>
        <dbReference type="ARBA" id="ARBA00022723"/>
    </source>
</evidence>
<evidence type="ECO:0000256" key="5">
    <source>
        <dbReference type="PROSITE-ProRule" id="PRU00723"/>
    </source>
</evidence>
<dbReference type="InterPro" id="IPR000571">
    <property type="entry name" value="Znf_CCCH"/>
</dbReference>
<feature type="domain" description="C3H1-type" evidence="7">
    <location>
        <begin position="256"/>
        <end position="284"/>
    </location>
</feature>